<accession>A0A7S1HVD6</accession>
<proteinExistence type="predicted"/>
<organism evidence="1">
    <name type="scientific">Eutreptiella gymnastica</name>
    <dbReference type="NCBI Taxonomy" id="73025"/>
    <lineage>
        <taxon>Eukaryota</taxon>
        <taxon>Discoba</taxon>
        <taxon>Euglenozoa</taxon>
        <taxon>Euglenida</taxon>
        <taxon>Spirocuta</taxon>
        <taxon>Euglenophyceae</taxon>
        <taxon>Eutreptiales</taxon>
        <taxon>Eutreptiaceae</taxon>
        <taxon>Eutreptiella</taxon>
    </lineage>
</organism>
<reference evidence="1" key="1">
    <citation type="submission" date="2021-01" db="EMBL/GenBank/DDBJ databases">
        <authorList>
            <person name="Corre E."/>
            <person name="Pelletier E."/>
            <person name="Niang G."/>
            <person name="Scheremetjew M."/>
            <person name="Finn R."/>
            <person name="Kale V."/>
            <person name="Holt S."/>
            <person name="Cochrane G."/>
            <person name="Meng A."/>
            <person name="Brown T."/>
            <person name="Cohen L."/>
        </authorList>
    </citation>
    <scope>NUCLEOTIDE SEQUENCE</scope>
    <source>
        <strain evidence="1">NIES-381</strain>
    </source>
</reference>
<sequence length="131" mass="14547">MQPQIPPSPLRGFRTQQMMIILPRGVTPNPESPSQMHATLPLDTHIHNNTWQGMPNLTSCLQGRMQCVRSATPAFWPIGSNPNLLWGRSVCPMPYPPGLNAQAHASWEDGGLTKTGWFESQGSCWVPVDWS</sequence>
<evidence type="ECO:0000313" key="1">
    <source>
        <dbReference type="EMBL" id="CAD8992361.1"/>
    </source>
</evidence>
<dbReference type="AlphaFoldDB" id="A0A7S1HVD6"/>
<protein>
    <submittedName>
        <fullName evidence="1">Uncharacterized protein</fullName>
    </submittedName>
</protein>
<dbReference type="EMBL" id="HBGA01009298">
    <property type="protein sequence ID" value="CAD8992361.1"/>
    <property type="molecule type" value="Transcribed_RNA"/>
</dbReference>
<name>A0A7S1HVD6_9EUGL</name>
<gene>
    <name evidence="1" type="ORF">EGYM00392_LOCUS3408</name>
</gene>